<dbReference type="EMBL" id="SZPU01000077">
    <property type="protein sequence ID" value="TKI62126.1"/>
    <property type="molecule type" value="Genomic_DNA"/>
</dbReference>
<gene>
    <name evidence="2" type="ORF">FC756_19285</name>
</gene>
<comment type="caution">
    <text evidence="2">The sequence shown here is derived from an EMBL/GenBank/DDBJ whole genome shotgun (WGS) entry which is preliminary data.</text>
</comment>
<evidence type="ECO:0000313" key="2">
    <source>
        <dbReference type="EMBL" id="TKI62126.1"/>
    </source>
</evidence>
<organism evidence="2 3">
    <name type="scientific">Lysinibacillus mangiferihumi</name>
    <dbReference type="NCBI Taxonomy" id="1130819"/>
    <lineage>
        <taxon>Bacteria</taxon>
        <taxon>Bacillati</taxon>
        <taxon>Bacillota</taxon>
        <taxon>Bacilli</taxon>
        <taxon>Bacillales</taxon>
        <taxon>Bacillaceae</taxon>
        <taxon>Lysinibacillus</taxon>
    </lineage>
</organism>
<sequence>MPKGTVKDDIYKVTPKEIQKAIEGYEQTGKFKATFRGFEVKAQRPLSHLSDKQVKFLFKKGYSPKDGANDTIILHHHEQKVEGPIIEMPNRYHDLGNKRQHPLGNKGGVGAGEERQQFNTWRKEYWKARYANEIIKRGIIE</sequence>
<accession>A0A4U2YLM2</accession>
<evidence type="ECO:0000313" key="3">
    <source>
        <dbReference type="Proteomes" id="UP000308744"/>
    </source>
</evidence>
<evidence type="ECO:0000259" key="1">
    <source>
        <dbReference type="Pfam" id="PF14411"/>
    </source>
</evidence>
<protein>
    <recommendedName>
        <fullName evidence="1">LHH domain-containing protein</fullName>
    </recommendedName>
</protein>
<name>A0A4U2YLM2_9BACI</name>
<dbReference type="AlphaFoldDB" id="A0A4U2YLM2"/>
<dbReference type="InterPro" id="IPR026834">
    <property type="entry name" value="LHH"/>
</dbReference>
<proteinExistence type="predicted"/>
<dbReference type="Proteomes" id="UP000308744">
    <property type="component" value="Unassembled WGS sequence"/>
</dbReference>
<dbReference type="Pfam" id="PF14411">
    <property type="entry name" value="LHH"/>
    <property type="match status" value="1"/>
</dbReference>
<feature type="domain" description="LHH" evidence="1">
    <location>
        <begin position="57"/>
        <end position="131"/>
    </location>
</feature>
<reference evidence="2 3" key="1">
    <citation type="submission" date="2019-04" db="EMBL/GenBank/DDBJ databases">
        <title>Lysinibacillus genome sequencing.</title>
        <authorList>
            <person name="Dunlap C."/>
        </authorList>
    </citation>
    <scope>NUCLEOTIDE SEQUENCE [LARGE SCALE GENOMIC DNA]</scope>
    <source>
        <strain evidence="2 3">CCTCC AB 2010389</strain>
    </source>
</reference>
<dbReference type="RefSeq" id="WP_107897682.1">
    <property type="nucleotide sequence ID" value="NZ_PYWM01000052.1"/>
</dbReference>
<keyword evidence="3" id="KW-1185">Reference proteome</keyword>